<evidence type="ECO:0000313" key="2">
    <source>
        <dbReference type="EMBL" id="OMO68953.1"/>
    </source>
</evidence>
<accession>A0A1R3HF66</accession>
<dbReference type="Proteomes" id="UP000187203">
    <property type="component" value="Unassembled WGS sequence"/>
</dbReference>
<proteinExistence type="predicted"/>
<sequence length="82" mass="9858">MEDLDQSRHQDTDPDQSKPSPATVKTKSMAMNSQTFDCEVENHARLFARSRRRTMQEDKRSRKSRHGKRQIAWRWGRFFYNV</sequence>
<dbReference type="AlphaFoldDB" id="A0A1R3HF66"/>
<comment type="caution">
    <text evidence="2">The sequence shown here is derived from an EMBL/GenBank/DDBJ whole genome shotgun (WGS) entry which is preliminary data.</text>
</comment>
<feature type="compositionally biased region" description="Basic and acidic residues" evidence="1">
    <location>
        <begin position="1"/>
        <end position="16"/>
    </location>
</feature>
<feature type="region of interest" description="Disordered" evidence="1">
    <location>
        <begin position="1"/>
        <end position="29"/>
    </location>
</feature>
<evidence type="ECO:0000313" key="3">
    <source>
        <dbReference type="Proteomes" id="UP000187203"/>
    </source>
</evidence>
<name>A0A1R3HF66_9ROSI</name>
<feature type="region of interest" description="Disordered" evidence="1">
    <location>
        <begin position="50"/>
        <end position="69"/>
    </location>
</feature>
<evidence type="ECO:0000256" key="1">
    <source>
        <dbReference type="SAM" id="MobiDB-lite"/>
    </source>
</evidence>
<feature type="compositionally biased region" description="Polar residues" evidence="1">
    <location>
        <begin position="17"/>
        <end position="29"/>
    </location>
</feature>
<organism evidence="2 3">
    <name type="scientific">Corchorus olitorius</name>
    <dbReference type="NCBI Taxonomy" id="93759"/>
    <lineage>
        <taxon>Eukaryota</taxon>
        <taxon>Viridiplantae</taxon>
        <taxon>Streptophyta</taxon>
        <taxon>Embryophyta</taxon>
        <taxon>Tracheophyta</taxon>
        <taxon>Spermatophyta</taxon>
        <taxon>Magnoliopsida</taxon>
        <taxon>eudicotyledons</taxon>
        <taxon>Gunneridae</taxon>
        <taxon>Pentapetalae</taxon>
        <taxon>rosids</taxon>
        <taxon>malvids</taxon>
        <taxon>Malvales</taxon>
        <taxon>Malvaceae</taxon>
        <taxon>Grewioideae</taxon>
        <taxon>Apeibeae</taxon>
        <taxon>Corchorus</taxon>
    </lineage>
</organism>
<gene>
    <name evidence="2" type="ORF">COLO4_29332</name>
</gene>
<keyword evidence="3" id="KW-1185">Reference proteome</keyword>
<dbReference type="EMBL" id="AWUE01020322">
    <property type="protein sequence ID" value="OMO68953.1"/>
    <property type="molecule type" value="Genomic_DNA"/>
</dbReference>
<reference evidence="3" key="1">
    <citation type="submission" date="2013-09" db="EMBL/GenBank/DDBJ databases">
        <title>Corchorus olitorius genome sequencing.</title>
        <authorList>
            <person name="Alam M."/>
            <person name="Haque M.S."/>
            <person name="Islam M.S."/>
            <person name="Emdad E.M."/>
            <person name="Islam M.M."/>
            <person name="Ahmed B."/>
            <person name="Halim A."/>
            <person name="Hossen Q.M.M."/>
            <person name="Hossain M.Z."/>
            <person name="Ahmed R."/>
            <person name="Khan M.M."/>
            <person name="Islam R."/>
            <person name="Rashid M.M."/>
            <person name="Khan S.A."/>
            <person name="Rahman M.S."/>
            <person name="Alam M."/>
            <person name="Yahiya A.S."/>
            <person name="Khan M.S."/>
            <person name="Azam M.S."/>
            <person name="Haque T."/>
            <person name="Lashkar M.Z.H."/>
            <person name="Akhand A.I."/>
            <person name="Morshed G."/>
            <person name="Roy S."/>
            <person name="Uddin K.S."/>
            <person name="Rabeya T."/>
            <person name="Hossain A.S."/>
            <person name="Chowdhury A."/>
            <person name="Snigdha A.R."/>
            <person name="Mortoza M.S."/>
            <person name="Matin S.A."/>
            <person name="Hoque S.M.E."/>
            <person name="Islam M.K."/>
            <person name="Roy D.K."/>
            <person name="Haider R."/>
            <person name="Moosa M.M."/>
            <person name="Elias S.M."/>
            <person name="Hasan A.M."/>
            <person name="Jahan S."/>
            <person name="Shafiuddin M."/>
            <person name="Mahmood N."/>
            <person name="Shommy N.S."/>
        </authorList>
    </citation>
    <scope>NUCLEOTIDE SEQUENCE [LARGE SCALE GENOMIC DNA]</scope>
    <source>
        <strain evidence="3">cv. O-4</strain>
    </source>
</reference>
<protein>
    <submittedName>
        <fullName evidence="2">Uncharacterized protein</fullName>
    </submittedName>
</protein>